<reference evidence="3 4" key="1">
    <citation type="submission" date="2019-09" db="EMBL/GenBank/DDBJ databases">
        <title>A chromosome-level genome assembly of the Chinese tupelo Nyssa sinensis.</title>
        <authorList>
            <person name="Yang X."/>
            <person name="Kang M."/>
            <person name="Yang Y."/>
            <person name="Xiong H."/>
            <person name="Wang M."/>
            <person name="Zhang Z."/>
            <person name="Wang Z."/>
            <person name="Wu H."/>
            <person name="Ma T."/>
            <person name="Liu J."/>
            <person name="Xi Z."/>
        </authorList>
    </citation>
    <scope>NUCLEOTIDE SEQUENCE [LARGE SCALE GENOMIC DNA]</scope>
    <source>
        <strain evidence="3">J267</strain>
        <tissue evidence="3">Leaf</tissue>
    </source>
</reference>
<proteinExistence type="predicted"/>
<organism evidence="3 4">
    <name type="scientific">Nyssa sinensis</name>
    <dbReference type="NCBI Taxonomy" id="561372"/>
    <lineage>
        <taxon>Eukaryota</taxon>
        <taxon>Viridiplantae</taxon>
        <taxon>Streptophyta</taxon>
        <taxon>Embryophyta</taxon>
        <taxon>Tracheophyta</taxon>
        <taxon>Spermatophyta</taxon>
        <taxon>Magnoliopsida</taxon>
        <taxon>eudicotyledons</taxon>
        <taxon>Gunneridae</taxon>
        <taxon>Pentapetalae</taxon>
        <taxon>asterids</taxon>
        <taxon>Cornales</taxon>
        <taxon>Nyssaceae</taxon>
        <taxon>Nyssa</taxon>
    </lineage>
</organism>
<sequence length="267" mass="31002">MDINGARIRMEEFLQKWFWFWRVLFEGNTSGEREPVNEIFRSEPVRKSKQVPERRVLDVGFSDDDKDEEIRYQRRLNSSKIAADFENEEEEGSREARRNLKVSESSQSDDDTYVDDMDVYGLPRLGKDGRKKSRSSDKIYEDKDYVEEEEPTSDDEPEMLKGRHREGNLLIYNAEAAQRCRLQLEKAAREAEAEAIRKILGQDSVRKRREDKIMKKQRNEVAEDKAANTMTLASNTVRWVMGPTGTTVTFSEDLGLPSIFNPLSFTA</sequence>
<dbReference type="AlphaFoldDB" id="A0A5J5AM65"/>
<dbReference type="SMART" id="SM01406">
    <property type="entry name" value="PAPA-1"/>
    <property type="match status" value="1"/>
</dbReference>
<name>A0A5J5AM65_9ASTE</name>
<dbReference type="Pfam" id="PF04795">
    <property type="entry name" value="PAPA-1"/>
    <property type="match status" value="1"/>
</dbReference>
<dbReference type="OrthoDB" id="2021186at2759"/>
<feature type="compositionally biased region" description="Acidic residues" evidence="1">
    <location>
        <begin position="144"/>
        <end position="157"/>
    </location>
</feature>
<dbReference type="GO" id="GO:0006338">
    <property type="term" value="P:chromatin remodeling"/>
    <property type="evidence" value="ECO:0007669"/>
    <property type="project" value="InterPro"/>
</dbReference>
<gene>
    <name evidence="3" type="ORF">F0562_006008</name>
</gene>
<dbReference type="PANTHER" id="PTHR21561">
    <property type="entry name" value="INO80 COMPLEX SUBUNIT B"/>
    <property type="match status" value="1"/>
</dbReference>
<dbReference type="Proteomes" id="UP000325577">
    <property type="component" value="Linkage Group LG2"/>
</dbReference>
<protein>
    <recommendedName>
        <fullName evidence="2">INO80 complex subunit B-like conserved region domain-containing protein</fullName>
    </recommendedName>
</protein>
<accession>A0A5J5AM65</accession>
<evidence type="ECO:0000259" key="2">
    <source>
        <dbReference type="SMART" id="SM01406"/>
    </source>
</evidence>
<dbReference type="EMBL" id="CM018043">
    <property type="protein sequence ID" value="KAA8531299.1"/>
    <property type="molecule type" value="Genomic_DNA"/>
</dbReference>
<feature type="region of interest" description="Disordered" evidence="1">
    <location>
        <begin position="83"/>
        <end position="160"/>
    </location>
</feature>
<dbReference type="GO" id="GO:0031011">
    <property type="term" value="C:Ino80 complex"/>
    <property type="evidence" value="ECO:0007669"/>
    <property type="project" value="InterPro"/>
</dbReference>
<evidence type="ECO:0000313" key="3">
    <source>
        <dbReference type="EMBL" id="KAA8531299.1"/>
    </source>
</evidence>
<evidence type="ECO:0000313" key="4">
    <source>
        <dbReference type="Proteomes" id="UP000325577"/>
    </source>
</evidence>
<feature type="compositionally biased region" description="Acidic residues" evidence="1">
    <location>
        <begin position="107"/>
        <end position="118"/>
    </location>
</feature>
<feature type="compositionally biased region" description="Basic and acidic residues" evidence="1">
    <location>
        <begin position="134"/>
        <end position="143"/>
    </location>
</feature>
<feature type="domain" description="INO80 complex subunit B-like conserved region" evidence="2">
    <location>
        <begin position="168"/>
        <end position="254"/>
    </location>
</feature>
<dbReference type="InterPro" id="IPR029523">
    <property type="entry name" value="INO80B/Ies2"/>
</dbReference>
<dbReference type="PANTHER" id="PTHR21561:SF16">
    <property type="entry name" value="PAPA-1-LIKE FAMILY PROTEIN _ ZINC FINGER (HIT TYPE) FAMILY PROTEIN"/>
    <property type="match status" value="1"/>
</dbReference>
<evidence type="ECO:0000256" key="1">
    <source>
        <dbReference type="SAM" id="MobiDB-lite"/>
    </source>
</evidence>
<keyword evidence="4" id="KW-1185">Reference proteome</keyword>
<dbReference type="InterPro" id="IPR006880">
    <property type="entry name" value="INO80B_C"/>
</dbReference>